<comment type="subcellular location">
    <subcellularLocation>
        <location evidence="1">Nucleus</location>
    </subcellularLocation>
</comment>
<keyword evidence="6" id="KW-0805">Transcription regulation</keyword>
<proteinExistence type="predicted"/>
<evidence type="ECO:0000256" key="5">
    <source>
        <dbReference type="ARBA" id="ARBA00022990"/>
    </source>
</evidence>
<dbReference type="GO" id="GO:0006974">
    <property type="term" value="P:DNA damage response"/>
    <property type="evidence" value="ECO:0007669"/>
    <property type="project" value="UniProtKB-KW"/>
</dbReference>
<dbReference type="GO" id="GO:0005634">
    <property type="term" value="C:nucleus"/>
    <property type="evidence" value="ECO:0007669"/>
    <property type="project" value="UniProtKB-SubCell"/>
</dbReference>
<dbReference type="GO" id="GO:0032931">
    <property type="term" value="F:histone H3K56 acetyltransferase activity"/>
    <property type="evidence" value="ECO:0007669"/>
    <property type="project" value="TreeGrafter"/>
</dbReference>
<evidence type="ECO:0000313" key="11">
    <source>
        <dbReference type="EMBL" id="RUP51941.1"/>
    </source>
</evidence>
<dbReference type="PANTHER" id="PTHR31571:SF2">
    <property type="entry name" value="HISTONE ACETYLTRANSFERASE RTT109"/>
    <property type="match status" value="1"/>
</dbReference>
<evidence type="ECO:0000256" key="2">
    <source>
        <dbReference type="ARBA" id="ARBA00013184"/>
    </source>
</evidence>
<evidence type="ECO:0000313" key="12">
    <source>
        <dbReference type="Proteomes" id="UP000268093"/>
    </source>
</evidence>
<protein>
    <recommendedName>
        <fullName evidence="2">histone acetyltransferase</fullName>
        <ecNumber evidence="2">2.3.1.48</ecNumber>
    </recommendedName>
</protein>
<comment type="catalytic activity">
    <reaction evidence="9">
        <text>L-lysyl-[histone] + acetyl-CoA = N(6)-acetyl-L-lysyl-[histone] + CoA + H(+)</text>
        <dbReference type="Rhea" id="RHEA:21992"/>
        <dbReference type="Rhea" id="RHEA-COMP:9845"/>
        <dbReference type="Rhea" id="RHEA-COMP:11338"/>
        <dbReference type="ChEBI" id="CHEBI:15378"/>
        <dbReference type="ChEBI" id="CHEBI:29969"/>
        <dbReference type="ChEBI" id="CHEBI:57287"/>
        <dbReference type="ChEBI" id="CHEBI:57288"/>
        <dbReference type="ChEBI" id="CHEBI:61930"/>
        <dbReference type="EC" id="2.3.1.48"/>
    </reaction>
    <physiologicalReaction direction="left-to-right" evidence="9">
        <dbReference type="Rhea" id="RHEA:21993"/>
    </physiologicalReaction>
</comment>
<keyword evidence="7" id="KW-0804">Transcription</keyword>
<dbReference type="OrthoDB" id="3361892at2759"/>
<keyword evidence="12" id="KW-1185">Reference proteome</keyword>
<dbReference type="Proteomes" id="UP000268093">
    <property type="component" value="Unassembled WGS sequence"/>
</dbReference>
<reference evidence="11 12" key="1">
    <citation type="journal article" date="2018" name="New Phytol.">
        <title>Phylogenomics of Endogonaceae and evolution of mycorrhizas within Mucoromycota.</title>
        <authorList>
            <person name="Chang Y."/>
            <person name="Desiro A."/>
            <person name="Na H."/>
            <person name="Sandor L."/>
            <person name="Lipzen A."/>
            <person name="Clum A."/>
            <person name="Barry K."/>
            <person name="Grigoriev I.V."/>
            <person name="Martin F.M."/>
            <person name="Stajich J.E."/>
            <person name="Smith M.E."/>
            <person name="Bonito G."/>
            <person name="Spatafora J.W."/>
        </authorList>
    </citation>
    <scope>NUCLEOTIDE SEQUENCE [LARGE SCALE GENOMIC DNA]</scope>
    <source>
        <strain evidence="11 12">GMNB39</strain>
    </source>
</reference>
<comment type="caution">
    <text evidence="11">The sequence shown here is derived from an EMBL/GenBank/DDBJ whole genome shotgun (WGS) entry which is preliminary data.</text>
</comment>
<dbReference type="PANTHER" id="PTHR31571">
    <property type="entry name" value="ALTERED INHERITANCE OF MITOCHONDRIA PROTEIN 6"/>
    <property type="match status" value="1"/>
</dbReference>
<dbReference type="PROSITE" id="PS51728">
    <property type="entry name" value="RTT109_HAT"/>
    <property type="match status" value="1"/>
</dbReference>
<feature type="compositionally biased region" description="Acidic residues" evidence="10">
    <location>
        <begin position="311"/>
        <end position="333"/>
    </location>
</feature>
<dbReference type="InterPro" id="IPR016849">
    <property type="entry name" value="Rtt109"/>
</dbReference>
<feature type="region of interest" description="Disordered" evidence="10">
    <location>
        <begin position="243"/>
        <end position="347"/>
    </location>
</feature>
<accession>A0A433DMB0</accession>
<evidence type="ECO:0000256" key="8">
    <source>
        <dbReference type="ARBA" id="ARBA00023242"/>
    </source>
</evidence>
<evidence type="ECO:0000256" key="7">
    <source>
        <dbReference type="ARBA" id="ARBA00023163"/>
    </source>
</evidence>
<keyword evidence="3" id="KW-0808">Transferase</keyword>
<gene>
    <name evidence="11" type="ORF">BC936DRAFT_144339</name>
</gene>
<evidence type="ECO:0000256" key="1">
    <source>
        <dbReference type="ARBA" id="ARBA00004123"/>
    </source>
</evidence>
<dbReference type="GO" id="GO:0006355">
    <property type="term" value="P:regulation of DNA-templated transcription"/>
    <property type="evidence" value="ECO:0007669"/>
    <property type="project" value="InterPro"/>
</dbReference>
<keyword evidence="5" id="KW-0007">Acetylation</keyword>
<dbReference type="AlphaFoldDB" id="A0A433DMB0"/>
<evidence type="ECO:0000256" key="3">
    <source>
        <dbReference type="ARBA" id="ARBA00022679"/>
    </source>
</evidence>
<dbReference type="EC" id="2.3.1.48" evidence="2"/>
<name>A0A433DMB0_9FUNG</name>
<feature type="compositionally biased region" description="Acidic residues" evidence="10">
    <location>
        <begin position="275"/>
        <end position="298"/>
    </location>
</feature>
<evidence type="ECO:0000256" key="9">
    <source>
        <dbReference type="ARBA" id="ARBA00048940"/>
    </source>
</evidence>
<organism evidence="11 12">
    <name type="scientific">Jimgerdemannia flammicorona</name>
    <dbReference type="NCBI Taxonomy" id="994334"/>
    <lineage>
        <taxon>Eukaryota</taxon>
        <taxon>Fungi</taxon>
        <taxon>Fungi incertae sedis</taxon>
        <taxon>Mucoromycota</taxon>
        <taxon>Mucoromycotina</taxon>
        <taxon>Endogonomycetes</taxon>
        <taxon>Endogonales</taxon>
        <taxon>Endogonaceae</taxon>
        <taxon>Jimgerdemannia</taxon>
    </lineage>
</organism>
<evidence type="ECO:0000256" key="4">
    <source>
        <dbReference type="ARBA" id="ARBA00022763"/>
    </source>
</evidence>
<sequence length="582" mass="63771">MPFLNSATLEKSLADTFSRIPGTHTFTIHNLSTKPKPCKPLVSTPDPDCTLVHRLLLVSHRPPLNLPAEASTDTSPEILICGLETYEYSTTTPTPSLIAYISKVDTSGYWPRPTNHSLTSPTRALITAYIASLPPTTTIHVFARAQPQYLFARSSKNPLKRAQDDRGLIRWWKRALTGPFNTWDAANVVGESATQGGPPMKAWWFIPGVETERVACSAIRETIPAATATATDGVRWTYGYPHDPSARARDVIPQFQDDPKQRLFRTYGDGRVVGSDDDEPAEADRDESGDEEDEEGMEGEGGGGEKRESEGEGEEEEEEEGGEGEGEGEEEGKTEDGKEEKEEGEGEITVQEFWELMSIGEECGAGQLAGFFVVEIGGRKEATKDGEEQNKQGEAWRDKGLTQDRFTLAWNKLMFADFSTREAAVTSTREFTEFVQGAEVQASVPTIVMTTDDPGIGERGTQGGAIGIAAGAQVNDLQGMDVNVNLEDVDAERRCHDQLVQTVAVQIQTLNTVDRVCERASPEDLILVVHSWDCLSGATAVRTSPESALLHHPSRRRARASITRCHSDSTREGSCTWRGRAL</sequence>
<keyword evidence="8" id="KW-0539">Nucleus</keyword>
<evidence type="ECO:0000256" key="6">
    <source>
        <dbReference type="ARBA" id="ARBA00023015"/>
    </source>
</evidence>
<dbReference type="EMBL" id="RBNI01000321">
    <property type="protein sequence ID" value="RUP51941.1"/>
    <property type="molecule type" value="Genomic_DNA"/>
</dbReference>
<dbReference type="InterPro" id="IPR013178">
    <property type="entry name" value="Histone_AcTrfase_Rtt109/CBP"/>
</dbReference>
<dbReference type="InterPro" id="IPR051236">
    <property type="entry name" value="HAT_RTT109-like"/>
</dbReference>
<evidence type="ECO:0000256" key="10">
    <source>
        <dbReference type="SAM" id="MobiDB-lite"/>
    </source>
</evidence>
<dbReference type="Pfam" id="PF08214">
    <property type="entry name" value="HAT_KAT11"/>
    <property type="match status" value="1"/>
</dbReference>
<keyword evidence="4" id="KW-0227">DNA damage</keyword>
<dbReference type="SMART" id="SM01250">
    <property type="entry name" value="KAT11"/>
    <property type="match status" value="1"/>
</dbReference>